<dbReference type="RefSeq" id="XP_056787272.1">
    <property type="nucleotide sequence ID" value="XM_056937407.1"/>
</dbReference>
<name>A0A9W9WU48_9EURO</name>
<comment type="caution">
    <text evidence="1">The sequence shown here is derived from an EMBL/GenBank/DDBJ whole genome shotgun (WGS) entry which is preliminary data.</text>
</comment>
<accession>A0A9W9WU48</accession>
<dbReference type="Proteomes" id="UP001148312">
    <property type="component" value="Unassembled WGS sequence"/>
</dbReference>
<sequence length="68" mass="7648">MCILPIRVPAIPGYDFQVVPPASTLPLDKSVKSASNCGLDCLKYTHGFDHGELRRERKYLDSQDILEE</sequence>
<protein>
    <submittedName>
        <fullName evidence="1">Uncharacterized protein</fullName>
    </submittedName>
</protein>
<evidence type="ECO:0000313" key="2">
    <source>
        <dbReference type="Proteomes" id="UP001148312"/>
    </source>
</evidence>
<keyword evidence="2" id="KW-1185">Reference proteome</keyword>
<dbReference type="GeneID" id="81627656"/>
<dbReference type="AlphaFoldDB" id="A0A9W9WU48"/>
<proteinExistence type="predicted"/>
<evidence type="ECO:0000313" key="1">
    <source>
        <dbReference type="EMBL" id="KAJ5475519.1"/>
    </source>
</evidence>
<dbReference type="EMBL" id="JAPWDQ010000011">
    <property type="protein sequence ID" value="KAJ5475519.1"/>
    <property type="molecule type" value="Genomic_DNA"/>
</dbReference>
<gene>
    <name evidence="1" type="ORF">N7539_007806</name>
</gene>
<organism evidence="1 2">
    <name type="scientific">Penicillium diatomitis</name>
    <dbReference type="NCBI Taxonomy" id="2819901"/>
    <lineage>
        <taxon>Eukaryota</taxon>
        <taxon>Fungi</taxon>
        <taxon>Dikarya</taxon>
        <taxon>Ascomycota</taxon>
        <taxon>Pezizomycotina</taxon>
        <taxon>Eurotiomycetes</taxon>
        <taxon>Eurotiomycetidae</taxon>
        <taxon>Eurotiales</taxon>
        <taxon>Aspergillaceae</taxon>
        <taxon>Penicillium</taxon>
    </lineage>
</organism>
<reference evidence="1" key="1">
    <citation type="submission" date="2022-12" db="EMBL/GenBank/DDBJ databases">
        <authorList>
            <person name="Petersen C."/>
        </authorList>
    </citation>
    <scope>NUCLEOTIDE SEQUENCE</scope>
    <source>
        <strain evidence="1">IBT 30728</strain>
    </source>
</reference>
<reference evidence="1" key="2">
    <citation type="journal article" date="2023" name="IMA Fungus">
        <title>Comparative genomic study of the Penicillium genus elucidates a diverse pangenome and 15 lateral gene transfer events.</title>
        <authorList>
            <person name="Petersen C."/>
            <person name="Sorensen T."/>
            <person name="Nielsen M.R."/>
            <person name="Sondergaard T.E."/>
            <person name="Sorensen J.L."/>
            <person name="Fitzpatrick D.A."/>
            <person name="Frisvad J.C."/>
            <person name="Nielsen K.L."/>
        </authorList>
    </citation>
    <scope>NUCLEOTIDE SEQUENCE</scope>
    <source>
        <strain evidence="1">IBT 30728</strain>
    </source>
</reference>